<evidence type="ECO:0000313" key="1">
    <source>
        <dbReference type="EMBL" id="TWU24207.1"/>
    </source>
</evidence>
<sequence>MNLNEGGEEVAAIPSSLALKQVTLNLNPVWATVLGRRVPVKIRIKSTITIKNQSKAKPRDRSITRNGLVCLQNLRCDCRSPEFASCTPIHLR</sequence>
<keyword evidence="2" id="KW-1185">Reference proteome</keyword>
<evidence type="ECO:0000313" key="2">
    <source>
        <dbReference type="Proteomes" id="UP000316304"/>
    </source>
</evidence>
<dbReference type="EMBL" id="SJPT01000003">
    <property type="protein sequence ID" value="TWU24207.1"/>
    <property type="molecule type" value="Genomic_DNA"/>
</dbReference>
<gene>
    <name evidence="1" type="ORF">Pla52o_21330</name>
</gene>
<dbReference type="AlphaFoldDB" id="A0A5C6CKX0"/>
<reference evidence="1 2" key="1">
    <citation type="submission" date="2019-02" db="EMBL/GenBank/DDBJ databases">
        <title>Deep-cultivation of Planctomycetes and their phenomic and genomic characterization uncovers novel biology.</title>
        <authorList>
            <person name="Wiegand S."/>
            <person name="Jogler M."/>
            <person name="Boedeker C."/>
            <person name="Pinto D."/>
            <person name="Vollmers J."/>
            <person name="Rivas-Marin E."/>
            <person name="Kohn T."/>
            <person name="Peeters S.H."/>
            <person name="Heuer A."/>
            <person name="Rast P."/>
            <person name="Oberbeckmann S."/>
            <person name="Bunk B."/>
            <person name="Jeske O."/>
            <person name="Meyerdierks A."/>
            <person name="Storesund J.E."/>
            <person name="Kallscheuer N."/>
            <person name="Luecker S."/>
            <person name="Lage O.M."/>
            <person name="Pohl T."/>
            <person name="Merkel B.J."/>
            <person name="Hornburger P."/>
            <person name="Mueller R.-W."/>
            <person name="Bruemmer F."/>
            <person name="Labrenz M."/>
            <person name="Spormann A.M."/>
            <person name="Op Den Camp H."/>
            <person name="Overmann J."/>
            <person name="Amann R."/>
            <person name="Jetten M.S.M."/>
            <person name="Mascher T."/>
            <person name="Medema M.H."/>
            <person name="Devos D.P."/>
            <person name="Kaster A.-K."/>
            <person name="Ovreas L."/>
            <person name="Rohde M."/>
            <person name="Galperin M.Y."/>
            <person name="Jogler C."/>
        </authorList>
    </citation>
    <scope>NUCLEOTIDE SEQUENCE [LARGE SCALE GENOMIC DNA]</scope>
    <source>
        <strain evidence="1 2">Pla52o</strain>
    </source>
</reference>
<dbReference type="Proteomes" id="UP000316304">
    <property type="component" value="Unassembled WGS sequence"/>
</dbReference>
<accession>A0A5C6CKX0</accession>
<comment type="caution">
    <text evidence="1">The sequence shown here is derived from an EMBL/GenBank/DDBJ whole genome shotgun (WGS) entry which is preliminary data.</text>
</comment>
<name>A0A5C6CKX0_9BACT</name>
<protein>
    <submittedName>
        <fullName evidence="1">Uncharacterized protein</fullName>
    </submittedName>
</protein>
<organism evidence="1 2">
    <name type="scientific">Novipirellula galeiformis</name>
    <dbReference type="NCBI Taxonomy" id="2528004"/>
    <lineage>
        <taxon>Bacteria</taxon>
        <taxon>Pseudomonadati</taxon>
        <taxon>Planctomycetota</taxon>
        <taxon>Planctomycetia</taxon>
        <taxon>Pirellulales</taxon>
        <taxon>Pirellulaceae</taxon>
        <taxon>Novipirellula</taxon>
    </lineage>
</organism>
<proteinExistence type="predicted"/>